<dbReference type="RefSeq" id="WP_094411894.1">
    <property type="nucleotide sequence ID" value="NZ_NOXV01000119.1"/>
</dbReference>
<dbReference type="EMBL" id="NOXV01000119">
    <property type="protein sequence ID" value="OYQ46368.1"/>
    <property type="molecule type" value="Genomic_DNA"/>
</dbReference>
<evidence type="ECO:0000313" key="2">
    <source>
        <dbReference type="Proteomes" id="UP000216605"/>
    </source>
</evidence>
<sequence>MRREDYDAKPVIRYFNSVSLKEKVYELSELVDIKTFRRMNDDKFVDKNLIYNFSGHPNTFPQIRATKNISDGILSIFIKNHHIFLWIC</sequence>
<reference evidence="1 2" key="1">
    <citation type="submission" date="2017-07" db="EMBL/GenBank/DDBJ databases">
        <title>Flavobacterium cyanobacteriorum sp. nov., isolated from cyanobacterial aggregates in a eutrophic lake.</title>
        <authorList>
            <person name="Cai H."/>
        </authorList>
    </citation>
    <scope>NUCLEOTIDE SEQUENCE [LARGE SCALE GENOMIC DNA]</scope>
    <source>
        <strain evidence="1 2">TH021</strain>
    </source>
</reference>
<accession>A0A255ZXZ9</accession>
<keyword evidence="2" id="KW-1185">Reference proteome</keyword>
<proteinExistence type="predicted"/>
<name>A0A255ZXZ9_9FLAO</name>
<evidence type="ECO:0000313" key="1">
    <source>
        <dbReference type="EMBL" id="OYQ46368.1"/>
    </source>
</evidence>
<organism evidence="1 2">
    <name type="scientific">Flavobacterium cyanobacteriorum</name>
    <dbReference type="NCBI Taxonomy" id="2022802"/>
    <lineage>
        <taxon>Bacteria</taxon>
        <taxon>Pseudomonadati</taxon>
        <taxon>Bacteroidota</taxon>
        <taxon>Flavobacteriia</taxon>
        <taxon>Flavobacteriales</taxon>
        <taxon>Flavobacteriaceae</taxon>
        <taxon>Flavobacterium</taxon>
    </lineage>
</organism>
<protein>
    <submittedName>
        <fullName evidence="1">Uncharacterized protein</fullName>
    </submittedName>
</protein>
<comment type="caution">
    <text evidence="1">The sequence shown here is derived from an EMBL/GenBank/DDBJ whole genome shotgun (WGS) entry which is preliminary data.</text>
</comment>
<gene>
    <name evidence="1" type="ORF">CHU92_01500</name>
</gene>
<dbReference type="Proteomes" id="UP000216605">
    <property type="component" value="Unassembled WGS sequence"/>
</dbReference>
<dbReference type="AlphaFoldDB" id="A0A255ZXZ9"/>